<reference evidence="2" key="2">
    <citation type="submission" date="2020-09" db="EMBL/GenBank/DDBJ databases">
        <authorList>
            <person name="Sun Q."/>
            <person name="Kim S."/>
        </authorList>
    </citation>
    <scope>NUCLEOTIDE SEQUENCE</scope>
    <source>
        <strain evidence="2">KCTC 12988</strain>
    </source>
</reference>
<evidence type="ECO:0000313" key="2">
    <source>
        <dbReference type="EMBL" id="GHC52951.1"/>
    </source>
</evidence>
<sequence length="277" mass="31578">MSLRHFTALQFRQPMARGLNLPFLVTAQEGGQSKRETLVVKCHAGYGHRMELVMRELFSLLLARQLGLTTVEPVVVNLVPGLEFGAMDYRNHNGKDYVDLIERSHGPNFATVHLGSDWKQWLDTKPPQSIPKEEINAAYAFDAMVQNSDRRSDNPNLLWRGEELAMLDFDKAFSHITSLRDEDRPWRKALPMMQLSAHCLFPHLRLDPDKGLANGLWDSFEEWNLQHGDSELHLMISGAFPSSSLDFSELSAYFERLSVGVDDFFGYLTAHSFPTKQ</sequence>
<accession>A0A918TM20</accession>
<proteinExistence type="predicted"/>
<protein>
    <recommendedName>
        <fullName evidence="1">HipA-like kinase domain-containing protein</fullName>
    </recommendedName>
</protein>
<dbReference type="Proteomes" id="UP000644507">
    <property type="component" value="Unassembled WGS sequence"/>
</dbReference>
<evidence type="ECO:0000313" key="3">
    <source>
        <dbReference type="Proteomes" id="UP000644507"/>
    </source>
</evidence>
<dbReference type="EMBL" id="BMXI01000007">
    <property type="protein sequence ID" value="GHC52951.1"/>
    <property type="molecule type" value="Genomic_DNA"/>
</dbReference>
<keyword evidence="3" id="KW-1185">Reference proteome</keyword>
<feature type="domain" description="HipA-like kinase" evidence="1">
    <location>
        <begin position="13"/>
        <end position="178"/>
    </location>
</feature>
<dbReference type="Pfam" id="PF20613">
    <property type="entry name" value="HipA_2"/>
    <property type="match status" value="1"/>
</dbReference>
<evidence type="ECO:0000259" key="1">
    <source>
        <dbReference type="Pfam" id="PF20613"/>
    </source>
</evidence>
<gene>
    <name evidence="2" type="ORF">GCM10007100_19190</name>
</gene>
<reference evidence="2" key="1">
    <citation type="journal article" date="2014" name="Int. J. Syst. Evol. Microbiol.">
        <title>Complete genome sequence of Corynebacterium casei LMG S-19264T (=DSM 44701T), isolated from a smear-ripened cheese.</title>
        <authorList>
            <consortium name="US DOE Joint Genome Institute (JGI-PGF)"/>
            <person name="Walter F."/>
            <person name="Albersmeier A."/>
            <person name="Kalinowski J."/>
            <person name="Ruckert C."/>
        </authorList>
    </citation>
    <scope>NUCLEOTIDE SEQUENCE</scope>
    <source>
        <strain evidence="2">KCTC 12988</strain>
    </source>
</reference>
<organism evidence="2 3">
    <name type="scientific">Roseibacillus persicicus</name>
    <dbReference type="NCBI Taxonomy" id="454148"/>
    <lineage>
        <taxon>Bacteria</taxon>
        <taxon>Pseudomonadati</taxon>
        <taxon>Verrucomicrobiota</taxon>
        <taxon>Verrucomicrobiia</taxon>
        <taxon>Verrucomicrobiales</taxon>
        <taxon>Verrucomicrobiaceae</taxon>
        <taxon>Roseibacillus</taxon>
    </lineage>
</organism>
<dbReference type="RefSeq" id="WP_189569723.1">
    <property type="nucleotide sequence ID" value="NZ_BMXI01000007.1"/>
</dbReference>
<name>A0A918TM20_9BACT</name>
<dbReference type="InterPro" id="IPR046748">
    <property type="entry name" value="HipA_2"/>
</dbReference>
<comment type="caution">
    <text evidence="2">The sequence shown here is derived from an EMBL/GenBank/DDBJ whole genome shotgun (WGS) entry which is preliminary data.</text>
</comment>
<dbReference type="AlphaFoldDB" id="A0A918TM20"/>